<dbReference type="EMBL" id="GEDV01010276">
    <property type="protein sequence ID" value="JAP78281.1"/>
    <property type="molecule type" value="Transcribed_RNA"/>
</dbReference>
<organism evidence="18">
    <name type="scientific">Rhipicephalus appendiculatus</name>
    <name type="common">Brown ear tick</name>
    <dbReference type="NCBI Taxonomy" id="34631"/>
    <lineage>
        <taxon>Eukaryota</taxon>
        <taxon>Metazoa</taxon>
        <taxon>Ecdysozoa</taxon>
        <taxon>Arthropoda</taxon>
        <taxon>Chelicerata</taxon>
        <taxon>Arachnida</taxon>
        <taxon>Acari</taxon>
        <taxon>Parasitiformes</taxon>
        <taxon>Ixodida</taxon>
        <taxon>Ixodoidea</taxon>
        <taxon>Ixodidae</taxon>
        <taxon>Rhipicephalinae</taxon>
        <taxon>Rhipicephalus</taxon>
        <taxon>Rhipicephalus</taxon>
    </lineage>
</organism>
<keyword evidence="11" id="KW-0472">Membrane</keyword>
<dbReference type="SMART" id="SM00098">
    <property type="entry name" value="alkPPc"/>
    <property type="match status" value="1"/>
</dbReference>
<keyword evidence="6" id="KW-0336">GPI-anchor</keyword>
<evidence type="ECO:0000256" key="15">
    <source>
        <dbReference type="PIRSR" id="PIRSR601952-2"/>
    </source>
</evidence>
<feature type="binding site" evidence="15">
    <location>
        <position position="381"/>
    </location>
    <ligand>
        <name>Zn(2+)</name>
        <dbReference type="ChEBI" id="CHEBI:29105"/>
        <label>2</label>
    </ligand>
</feature>
<evidence type="ECO:0000256" key="16">
    <source>
        <dbReference type="RuleBase" id="RU003946"/>
    </source>
</evidence>
<dbReference type="CDD" id="cd16012">
    <property type="entry name" value="ALP"/>
    <property type="match status" value="1"/>
</dbReference>
<feature type="signal peptide" evidence="17">
    <location>
        <begin position="1"/>
        <end position="16"/>
    </location>
</feature>
<feature type="binding site" evidence="15">
    <location>
        <position position="453"/>
    </location>
    <ligand>
        <name>Zn(2+)</name>
        <dbReference type="ChEBI" id="CHEBI:29105"/>
        <label>2</label>
    </ligand>
</feature>
<comment type="similarity">
    <text evidence="2 16">Belongs to the alkaline phosphatase family.</text>
</comment>
<proteinExistence type="inferred from homology"/>
<feature type="binding site" evidence="15">
    <location>
        <position position="184"/>
    </location>
    <ligand>
        <name>Mg(2+)</name>
        <dbReference type="ChEBI" id="CHEBI:18420"/>
    </ligand>
</feature>
<feature type="active site" description="Phosphoserine intermediate" evidence="14">
    <location>
        <position position="121"/>
    </location>
</feature>
<keyword evidence="5" id="KW-0597">Phosphoprotein</keyword>
<dbReference type="FunFam" id="3.40.720.10:FF:000008">
    <property type="entry name" value="Alkaline phosphatase"/>
    <property type="match status" value="1"/>
</dbReference>
<dbReference type="GO" id="GO:0005886">
    <property type="term" value="C:plasma membrane"/>
    <property type="evidence" value="ECO:0007669"/>
    <property type="project" value="UniProtKB-SubCell"/>
</dbReference>
<evidence type="ECO:0000256" key="8">
    <source>
        <dbReference type="ARBA" id="ARBA00022801"/>
    </source>
</evidence>
<evidence type="ECO:0000256" key="1">
    <source>
        <dbReference type="ARBA" id="ARBA00004609"/>
    </source>
</evidence>
<keyword evidence="7 15" id="KW-0479">Metal-binding</keyword>
<keyword evidence="4" id="KW-1003">Cell membrane</keyword>
<feature type="binding site" evidence="15">
    <location>
        <position position="382"/>
    </location>
    <ligand>
        <name>Zn(2+)</name>
        <dbReference type="ChEBI" id="CHEBI:29105"/>
        <label>2</label>
    </ligand>
</feature>
<keyword evidence="13" id="KW-0449">Lipoprotein</keyword>
<feature type="chain" id="PRO_5007285361" description="alkaline phosphatase" evidence="17">
    <location>
        <begin position="17"/>
        <end position="528"/>
    </location>
</feature>
<evidence type="ECO:0000256" key="17">
    <source>
        <dbReference type="SAM" id="SignalP"/>
    </source>
</evidence>
<evidence type="ECO:0000256" key="6">
    <source>
        <dbReference type="ARBA" id="ARBA00022622"/>
    </source>
</evidence>
<evidence type="ECO:0000256" key="13">
    <source>
        <dbReference type="ARBA" id="ARBA00023288"/>
    </source>
</evidence>
<keyword evidence="8" id="KW-0378">Hydrolase</keyword>
<sequence length="528" mass="57311">MSRAGLLLICVVACSAHEVTTTDHSFQNPNAAVEAEKSHWYNEAAKGIGERLQRQANMRRARNVVLFLGDGMGIPTVTAARIYKGQRLHRQSGEEQQLSWDKFPHVSLSKTYGLDVQTSDSANTATAYLCGVKANVETLGVDSRIKSGVCHSDESTHLPSIMQWAQDAGMWTGIVTTSKVTHATPAGSYAHSGHRDWEASVPEGCQAEDIAYQLVNRNPGAGFKVILGGGRKMFRATKDEENKDGLRKDGKDLIKEWQDDRSKKGNASYVWNRQQLLSVMPEKTDFLLGIFDNDHVPYVIERSSPDSTKPTLPEMTSVAVKILSKAPKGFVLLVEGARIDMAHHKSQGGSALEEALEFDQAIQETRDKLNADESLLVVTADHSHTFTMGGYPKRGTNILGIAGYSDVDQLPFTVLTYGNGPGFKAPSENFTNEQVAKPDHVQRSAFPLKEETHGGEDVAVYATGPWAHLYTGVHDQSYIPHVMAYAACVGDFAGDKCATPDDTAGGASIPAAQMAAVIASVLTALLLR</sequence>
<evidence type="ECO:0000256" key="11">
    <source>
        <dbReference type="ARBA" id="ARBA00023136"/>
    </source>
</evidence>
<dbReference type="AlphaFoldDB" id="A0A131YK42"/>
<feature type="binding site" evidence="15">
    <location>
        <position position="70"/>
    </location>
    <ligand>
        <name>Zn(2+)</name>
        <dbReference type="ChEBI" id="CHEBI:29105"/>
        <label>2</label>
    </ligand>
</feature>
<dbReference type="InterPro" id="IPR001952">
    <property type="entry name" value="Alkaline_phosphatase"/>
</dbReference>
<dbReference type="Pfam" id="PF00245">
    <property type="entry name" value="Alk_phosphatase"/>
    <property type="match status" value="1"/>
</dbReference>
<keyword evidence="17" id="KW-0732">Signal</keyword>
<dbReference type="PANTHER" id="PTHR11596">
    <property type="entry name" value="ALKALINE PHOSPHATASE"/>
    <property type="match status" value="1"/>
</dbReference>
<protein>
    <recommendedName>
        <fullName evidence="3">alkaline phosphatase</fullName>
        <ecNumber evidence="3">3.1.3.1</ecNumber>
    </recommendedName>
</protein>
<keyword evidence="12" id="KW-0325">Glycoprotein</keyword>
<dbReference type="InterPro" id="IPR017850">
    <property type="entry name" value="Alkaline_phosphatase_core_sf"/>
</dbReference>
<evidence type="ECO:0000256" key="4">
    <source>
        <dbReference type="ARBA" id="ARBA00022475"/>
    </source>
</evidence>
<comment type="subcellular location">
    <subcellularLocation>
        <location evidence="1">Cell membrane</location>
        <topology evidence="1">Lipid-anchor</topology>
        <topology evidence="1">GPI-anchor</topology>
    </subcellularLocation>
</comment>
<evidence type="ECO:0000256" key="12">
    <source>
        <dbReference type="ARBA" id="ARBA00023180"/>
    </source>
</evidence>
<reference evidence="18" key="1">
    <citation type="journal article" date="2016" name="Ticks Tick Borne Dis.">
        <title>De novo assembly and annotation of the salivary gland transcriptome of Rhipicephalus appendiculatus male and female ticks during blood feeding.</title>
        <authorList>
            <person name="de Castro M.H."/>
            <person name="de Klerk D."/>
            <person name="Pienaar R."/>
            <person name="Latif A.A."/>
            <person name="Rees D.J."/>
            <person name="Mans B.J."/>
        </authorList>
    </citation>
    <scope>NUCLEOTIDE SEQUENCE</scope>
    <source>
        <tissue evidence="18">Salivary glands</tissue>
    </source>
</reference>
<accession>A0A131YK42</accession>
<evidence type="ECO:0000256" key="3">
    <source>
        <dbReference type="ARBA" id="ARBA00012647"/>
    </source>
</evidence>
<feature type="binding site" evidence="15">
    <location>
        <position position="335"/>
    </location>
    <ligand>
        <name>Mg(2+)</name>
        <dbReference type="ChEBI" id="CHEBI:18420"/>
    </ligand>
</feature>
<dbReference type="GO" id="GO:0098552">
    <property type="term" value="C:side of membrane"/>
    <property type="evidence" value="ECO:0007669"/>
    <property type="project" value="UniProtKB-KW"/>
</dbReference>
<dbReference type="SUPFAM" id="SSF53649">
    <property type="entry name" value="Alkaline phosphatase-like"/>
    <property type="match status" value="1"/>
</dbReference>
<evidence type="ECO:0000256" key="7">
    <source>
        <dbReference type="ARBA" id="ARBA00022723"/>
    </source>
</evidence>
<evidence type="ECO:0000256" key="2">
    <source>
        <dbReference type="ARBA" id="ARBA00005984"/>
    </source>
</evidence>
<keyword evidence="9 15" id="KW-0862">Zinc</keyword>
<dbReference type="PANTHER" id="PTHR11596:SF5">
    <property type="entry name" value="ALKALINE PHOSPHATASE"/>
    <property type="match status" value="1"/>
</dbReference>
<feature type="binding site" evidence="15">
    <location>
        <position position="70"/>
    </location>
    <ligand>
        <name>Mg(2+)</name>
        <dbReference type="ChEBI" id="CHEBI:18420"/>
    </ligand>
</feature>
<evidence type="ECO:0000256" key="10">
    <source>
        <dbReference type="ARBA" id="ARBA00022842"/>
    </source>
</evidence>
<evidence type="ECO:0000256" key="14">
    <source>
        <dbReference type="PIRSR" id="PIRSR601952-1"/>
    </source>
</evidence>
<evidence type="ECO:0000256" key="5">
    <source>
        <dbReference type="ARBA" id="ARBA00022553"/>
    </source>
</evidence>
<feature type="binding site" evidence="15">
    <location>
        <position position="344"/>
    </location>
    <ligand>
        <name>Mg(2+)</name>
        <dbReference type="ChEBI" id="CHEBI:18420"/>
    </ligand>
</feature>
<dbReference type="Gene3D" id="3.40.720.10">
    <property type="entry name" value="Alkaline Phosphatase, subunit A"/>
    <property type="match status" value="1"/>
</dbReference>
<dbReference type="GO" id="GO:0004035">
    <property type="term" value="F:alkaline phosphatase activity"/>
    <property type="evidence" value="ECO:0007669"/>
    <property type="project" value="UniProtKB-EC"/>
</dbReference>
<feature type="binding site" evidence="15">
    <location>
        <position position="182"/>
    </location>
    <ligand>
        <name>Mg(2+)</name>
        <dbReference type="ChEBI" id="CHEBI:18420"/>
    </ligand>
</feature>
<feature type="binding site" evidence="15">
    <location>
        <position position="340"/>
    </location>
    <ligand>
        <name>Zn(2+)</name>
        <dbReference type="ChEBI" id="CHEBI:29105"/>
        <label>2</label>
    </ligand>
</feature>
<comment type="cofactor">
    <cofactor evidence="15">
        <name>Zn(2+)</name>
        <dbReference type="ChEBI" id="CHEBI:29105"/>
    </cofactor>
    <text evidence="15">Binds 2 Zn(2+) ions.</text>
</comment>
<dbReference type="GO" id="GO:0046872">
    <property type="term" value="F:metal ion binding"/>
    <property type="evidence" value="ECO:0007669"/>
    <property type="project" value="UniProtKB-KW"/>
</dbReference>
<keyword evidence="10 15" id="KW-0460">Magnesium</keyword>
<dbReference type="EC" id="3.1.3.1" evidence="3"/>
<comment type="cofactor">
    <cofactor evidence="15">
        <name>Mg(2+)</name>
        <dbReference type="ChEBI" id="CHEBI:18420"/>
    </cofactor>
    <text evidence="15">Binds 1 Mg(2+) ion.</text>
</comment>
<name>A0A131YK42_RHIAP</name>
<evidence type="ECO:0000313" key="18">
    <source>
        <dbReference type="EMBL" id="JAP78281.1"/>
    </source>
</evidence>
<dbReference type="PRINTS" id="PR00113">
    <property type="entry name" value="ALKPHPHTASE"/>
</dbReference>
<evidence type="ECO:0000256" key="9">
    <source>
        <dbReference type="ARBA" id="ARBA00022833"/>
    </source>
</evidence>